<name>I4B9S6_TURPD</name>
<organism evidence="1 2">
    <name type="scientific">Turneriella parva (strain ATCC BAA-1111 / DSM 21527 / NCTC 11395 / H)</name>
    <name type="common">Leptospira parva</name>
    <dbReference type="NCBI Taxonomy" id="869212"/>
    <lineage>
        <taxon>Bacteria</taxon>
        <taxon>Pseudomonadati</taxon>
        <taxon>Spirochaetota</taxon>
        <taxon>Spirochaetia</taxon>
        <taxon>Leptospirales</taxon>
        <taxon>Leptospiraceae</taxon>
        <taxon>Turneriella</taxon>
    </lineage>
</organism>
<keyword evidence="2" id="KW-1185">Reference proteome</keyword>
<dbReference type="KEGG" id="tpx:Turpa_3395"/>
<protein>
    <recommendedName>
        <fullName evidence="3">Cthe-2314-like HEPN domain-containing protein</fullName>
    </recommendedName>
</protein>
<dbReference type="RefSeq" id="WP_014804529.1">
    <property type="nucleotide sequence ID" value="NC_018020.1"/>
</dbReference>
<evidence type="ECO:0000313" key="2">
    <source>
        <dbReference type="Proteomes" id="UP000006048"/>
    </source>
</evidence>
<sequence>MFDITGNRLVDDQLNENHRISMALYPLRDHMRLMVLFTDYKRYINFTERSMKERASFLRNHAESNILSEAEAQAYSSTEQHFADIYPERFRSATLAQLFSIFENEYHKVCDVIQQVFEIDVAVSDLNDKGISRARKYIRKVSGMSDWDKEVWPQILAYQEIRNAKVHRNGLIANYHERIRKTPGVEWLAENIVQLGETFLPEFIKLLEGYLPVLRDTTIHTINTKFFKYLR</sequence>
<dbReference type="AlphaFoldDB" id="I4B9S6"/>
<evidence type="ECO:0008006" key="3">
    <source>
        <dbReference type="Google" id="ProtNLM"/>
    </source>
</evidence>
<evidence type="ECO:0000313" key="1">
    <source>
        <dbReference type="EMBL" id="AFM14033.1"/>
    </source>
</evidence>
<proteinExistence type="predicted"/>
<accession>I4B9S6</accession>
<dbReference type="EMBL" id="CP002959">
    <property type="protein sequence ID" value="AFM14033.1"/>
    <property type="molecule type" value="Genomic_DNA"/>
</dbReference>
<dbReference type="OrthoDB" id="7067523at2"/>
<gene>
    <name evidence="1" type="ordered locus">Turpa_3395</name>
</gene>
<dbReference type="HOGENOM" id="CLU_1199375_0_0_12"/>
<dbReference type="Proteomes" id="UP000006048">
    <property type="component" value="Chromosome"/>
</dbReference>
<reference evidence="1 2" key="1">
    <citation type="submission" date="2012-06" db="EMBL/GenBank/DDBJ databases">
        <title>The complete chromosome of genome of Turneriella parva DSM 21527.</title>
        <authorList>
            <consortium name="US DOE Joint Genome Institute (JGI-PGF)"/>
            <person name="Lucas S."/>
            <person name="Han J."/>
            <person name="Lapidus A."/>
            <person name="Bruce D."/>
            <person name="Goodwin L."/>
            <person name="Pitluck S."/>
            <person name="Peters L."/>
            <person name="Kyrpides N."/>
            <person name="Mavromatis K."/>
            <person name="Ivanova N."/>
            <person name="Mikhailova N."/>
            <person name="Chertkov O."/>
            <person name="Detter J.C."/>
            <person name="Tapia R."/>
            <person name="Han C."/>
            <person name="Land M."/>
            <person name="Hauser L."/>
            <person name="Markowitz V."/>
            <person name="Cheng J.-F."/>
            <person name="Hugenholtz P."/>
            <person name="Woyke T."/>
            <person name="Wu D."/>
            <person name="Gronow S."/>
            <person name="Wellnitz S."/>
            <person name="Brambilla E."/>
            <person name="Klenk H.-P."/>
            <person name="Eisen J.A."/>
        </authorList>
    </citation>
    <scope>NUCLEOTIDE SEQUENCE [LARGE SCALE GENOMIC DNA]</scope>
    <source>
        <strain evidence="2">ATCC BAA-1111 / DSM 21527 / NCTC 11395 / H</strain>
    </source>
</reference>